<accession>A0A7U2FFC1</accession>
<dbReference type="RefSeq" id="XP_001803163.1">
    <property type="nucleotide sequence ID" value="XM_001803111.1"/>
</dbReference>
<proteinExistence type="predicted"/>
<dbReference type="AlphaFoldDB" id="A0A7U2FFC1"/>
<sequence>MAECRVSSNSGRRTRSSAFEVGDVVEMKVTASVDGLRKTYFEHFVIKALRHTPDGYWEYQLGVTEDEDAFEDGTWYPESSLKFDI</sequence>
<keyword evidence="2" id="KW-1185">Reference proteome</keyword>
<evidence type="ECO:0000313" key="1">
    <source>
        <dbReference type="EMBL" id="QRD04216.1"/>
    </source>
</evidence>
<dbReference type="KEGG" id="pno:SNOG_12949"/>
<reference evidence="2" key="1">
    <citation type="journal article" date="2021" name="BMC Genomics">
        <title>Chromosome-level genome assembly and manually-curated proteome of model necrotroph Parastagonospora nodorum Sn15 reveals a genome-wide trove of candidate effector homologs, and redundancy of virulence-related functions within an accessory chromosome.</title>
        <authorList>
            <person name="Bertazzoni S."/>
            <person name="Jones D.A.B."/>
            <person name="Phan H.T."/>
            <person name="Tan K.-C."/>
            <person name="Hane J.K."/>
        </authorList>
    </citation>
    <scope>NUCLEOTIDE SEQUENCE [LARGE SCALE GENOMIC DNA]</scope>
    <source>
        <strain evidence="2">SN15 / ATCC MYA-4574 / FGSC 10173)</strain>
    </source>
</reference>
<dbReference type="Proteomes" id="UP000663193">
    <property type="component" value="Chromosome 16"/>
</dbReference>
<dbReference type="EMBL" id="CP069038">
    <property type="protein sequence ID" value="QRD04216.1"/>
    <property type="molecule type" value="Genomic_DNA"/>
</dbReference>
<evidence type="ECO:0000313" key="2">
    <source>
        <dbReference type="Proteomes" id="UP000663193"/>
    </source>
</evidence>
<organism evidence="1 2">
    <name type="scientific">Phaeosphaeria nodorum (strain SN15 / ATCC MYA-4574 / FGSC 10173)</name>
    <name type="common">Glume blotch fungus</name>
    <name type="synonym">Parastagonospora nodorum</name>
    <dbReference type="NCBI Taxonomy" id="321614"/>
    <lineage>
        <taxon>Eukaryota</taxon>
        <taxon>Fungi</taxon>
        <taxon>Dikarya</taxon>
        <taxon>Ascomycota</taxon>
        <taxon>Pezizomycotina</taxon>
        <taxon>Dothideomycetes</taxon>
        <taxon>Pleosporomycetidae</taxon>
        <taxon>Pleosporales</taxon>
        <taxon>Pleosporineae</taxon>
        <taxon>Phaeosphaeriaceae</taxon>
        <taxon>Parastagonospora</taxon>
    </lineage>
</organism>
<name>A0A7U2FFC1_PHANO</name>
<protein>
    <submittedName>
        <fullName evidence="1">Uncharacterized protein</fullName>
    </submittedName>
</protein>
<gene>
    <name evidence="1" type="ORF">JI435_129490</name>
</gene>
<dbReference type="VEuPathDB" id="FungiDB:JI435_129490"/>